<dbReference type="PANTHER" id="PTHR33677">
    <property type="entry name" value="TRANSCRIPTIONAL REPRESSOR FRMR-RELATED"/>
    <property type="match status" value="1"/>
</dbReference>
<keyword evidence="1" id="KW-0238">DNA-binding</keyword>
<proteinExistence type="predicted"/>
<dbReference type="Pfam" id="PF02583">
    <property type="entry name" value="Trns_repr_metal"/>
    <property type="match status" value="1"/>
</dbReference>
<gene>
    <name evidence="1" type="ORF">ABID49_000355</name>
</gene>
<sequence length="98" mass="11233">MEEVKTTYRSPDEKARLINRLKRIEGQVRGIQNMVENDRYCIDILTQISAINAAMKNVGLELLEKHTHHCVTSAVQNGEGEQAIDELMDVFKRFSKSQ</sequence>
<protein>
    <submittedName>
        <fullName evidence="1">DNA-binding FrmR family transcriptional regulator</fullName>
    </submittedName>
</protein>
<organism evidence="1 2">
    <name type="scientific">Bhargavaea ullalensis</name>
    <dbReference type="NCBI Taxonomy" id="1265685"/>
    <lineage>
        <taxon>Bacteria</taxon>
        <taxon>Bacillati</taxon>
        <taxon>Bacillota</taxon>
        <taxon>Bacilli</taxon>
        <taxon>Bacillales</taxon>
        <taxon>Caryophanaceae</taxon>
        <taxon>Bhargavaea</taxon>
    </lineage>
</organism>
<comment type="caution">
    <text evidence="1">The sequence shown here is derived from an EMBL/GenBank/DDBJ whole genome shotgun (WGS) entry which is preliminary data.</text>
</comment>
<dbReference type="Gene3D" id="1.20.58.1000">
    <property type="entry name" value="Metal-sensitive repressor, helix protomer"/>
    <property type="match status" value="1"/>
</dbReference>
<dbReference type="InterPro" id="IPR003735">
    <property type="entry name" value="Metal_Tscrpt_repr"/>
</dbReference>
<dbReference type="GO" id="GO:0003677">
    <property type="term" value="F:DNA binding"/>
    <property type="evidence" value="ECO:0007669"/>
    <property type="project" value="UniProtKB-KW"/>
</dbReference>
<dbReference type="Proteomes" id="UP001549099">
    <property type="component" value="Unassembled WGS sequence"/>
</dbReference>
<dbReference type="EMBL" id="JBEPLW010000001">
    <property type="protein sequence ID" value="MET3574479.1"/>
    <property type="molecule type" value="Genomic_DNA"/>
</dbReference>
<reference evidence="1 2" key="1">
    <citation type="submission" date="2024-06" db="EMBL/GenBank/DDBJ databases">
        <title>Genomic Encyclopedia of Type Strains, Phase IV (KMG-IV): sequencing the most valuable type-strain genomes for metagenomic binning, comparative biology and taxonomic classification.</title>
        <authorList>
            <person name="Goeker M."/>
        </authorList>
    </citation>
    <scope>NUCLEOTIDE SEQUENCE [LARGE SCALE GENOMIC DNA]</scope>
    <source>
        <strain evidence="1 2">DSM 26128</strain>
    </source>
</reference>
<dbReference type="InterPro" id="IPR038390">
    <property type="entry name" value="Metal_Tscrpt_repr_sf"/>
</dbReference>
<name>A0ABV2G8K9_9BACL</name>
<accession>A0ABV2G8K9</accession>
<dbReference type="CDD" id="cd10157">
    <property type="entry name" value="BsCsoR-like_DUF156"/>
    <property type="match status" value="1"/>
</dbReference>
<evidence type="ECO:0000313" key="2">
    <source>
        <dbReference type="Proteomes" id="UP001549099"/>
    </source>
</evidence>
<dbReference type="PANTHER" id="PTHR33677:SF3">
    <property type="entry name" value="COPPER-SENSING TRANSCRIPTIONAL REPRESSOR RICR"/>
    <property type="match status" value="1"/>
</dbReference>
<keyword evidence="2" id="KW-1185">Reference proteome</keyword>
<evidence type="ECO:0000313" key="1">
    <source>
        <dbReference type="EMBL" id="MET3574479.1"/>
    </source>
</evidence>